<comment type="caution">
    <text evidence="1">The sequence shown here is derived from an EMBL/GenBank/DDBJ whole genome shotgun (WGS) entry which is preliminary data.</text>
</comment>
<organism evidence="1 2">
    <name type="scientific">Marivirga lumbricoides</name>
    <dbReference type="NCBI Taxonomy" id="1046115"/>
    <lineage>
        <taxon>Bacteria</taxon>
        <taxon>Pseudomonadati</taxon>
        <taxon>Bacteroidota</taxon>
        <taxon>Cytophagia</taxon>
        <taxon>Cytophagales</taxon>
        <taxon>Marivirgaceae</taxon>
        <taxon>Marivirga</taxon>
    </lineage>
</organism>
<reference evidence="2" key="1">
    <citation type="journal article" date="2019" name="Int. J. Syst. Evol. Microbiol.">
        <title>The Global Catalogue of Microorganisms (GCM) 10K type strain sequencing project: providing services to taxonomists for standard genome sequencing and annotation.</title>
        <authorList>
            <consortium name="The Broad Institute Genomics Platform"/>
            <consortium name="The Broad Institute Genome Sequencing Center for Infectious Disease"/>
            <person name="Wu L."/>
            <person name="Ma J."/>
        </authorList>
    </citation>
    <scope>NUCLEOTIDE SEQUENCE [LARGE SCALE GENOMIC DNA]</scope>
    <source>
        <strain evidence="2">CGMCC 1.10832</strain>
    </source>
</reference>
<evidence type="ECO:0000313" key="1">
    <source>
        <dbReference type="EMBL" id="GGC35395.1"/>
    </source>
</evidence>
<dbReference type="EMBL" id="BMEC01000006">
    <property type="protein sequence ID" value="GGC35395.1"/>
    <property type="molecule type" value="Genomic_DNA"/>
</dbReference>
<sequence length="110" mass="12851">MKNDYYKESGEIEAFLIGLLNPKLGSKTYKDLKGAYQSIKLNEEGSGFLKPAQQRKEVEKLLKYFGKAIDLLIKRNPEMKSRGENLKSQLHQMTSSNDIWYLYEQVRKMK</sequence>
<protein>
    <submittedName>
        <fullName evidence="1">Uncharacterized protein</fullName>
    </submittedName>
</protein>
<name>A0ABQ1M8A6_9BACT</name>
<evidence type="ECO:0000313" key="2">
    <source>
        <dbReference type="Proteomes" id="UP000636010"/>
    </source>
</evidence>
<dbReference type="Proteomes" id="UP000636010">
    <property type="component" value="Unassembled WGS sequence"/>
</dbReference>
<keyword evidence="2" id="KW-1185">Reference proteome</keyword>
<gene>
    <name evidence="1" type="ORF">GCM10011506_20950</name>
</gene>
<dbReference type="RefSeq" id="WP_188463104.1">
    <property type="nucleotide sequence ID" value="NZ_BAABHU010000006.1"/>
</dbReference>
<proteinExistence type="predicted"/>
<accession>A0ABQ1M8A6</accession>